<dbReference type="GO" id="GO:0046872">
    <property type="term" value="F:metal ion binding"/>
    <property type="evidence" value="ECO:0007669"/>
    <property type="project" value="UniProtKB-KW"/>
</dbReference>
<evidence type="ECO:0000256" key="3">
    <source>
        <dbReference type="ARBA" id="ARBA00022723"/>
    </source>
</evidence>
<evidence type="ECO:0000256" key="6">
    <source>
        <dbReference type="ARBA" id="ARBA00023014"/>
    </source>
</evidence>
<keyword evidence="4" id="KW-0560">Oxidoreductase</keyword>
<evidence type="ECO:0000256" key="4">
    <source>
        <dbReference type="ARBA" id="ARBA00023002"/>
    </source>
</evidence>
<accession>A0A650GSA0</accession>
<gene>
    <name evidence="8" type="ORF">EEW87_16655</name>
</gene>
<evidence type="ECO:0000256" key="1">
    <source>
        <dbReference type="ARBA" id="ARBA00022485"/>
    </source>
</evidence>
<evidence type="ECO:0000256" key="2">
    <source>
        <dbReference type="ARBA" id="ARBA00022617"/>
    </source>
</evidence>
<reference evidence="8 9" key="1">
    <citation type="submission" date="2019-09" db="EMBL/GenBank/DDBJ databases">
        <title>Complete Genome Sequence of Janibacter melonis M714 with both human health impact and industrial applications.</title>
        <authorList>
            <person name="Jin M."/>
            <person name="Zhao Q.R."/>
        </authorList>
    </citation>
    <scope>NUCLEOTIDE SEQUENCE [LARGE SCALE GENOMIC DNA]</scope>
    <source>
        <strain evidence="8 9">M714</strain>
    </source>
</reference>
<dbReference type="Proteomes" id="UP000271708">
    <property type="component" value="Chromosome"/>
</dbReference>
<dbReference type="KEGG" id="jme:EEW87_16655"/>
<dbReference type="PANTHER" id="PTHR32439">
    <property type="entry name" value="FERREDOXIN--NITRITE REDUCTASE, CHLOROPLASTIC"/>
    <property type="match status" value="1"/>
</dbReference>
<evidence type="ECO:0000313" key="8">
    <source>
        <dbReference type="EMBL" id="QGX08420.1"/>
    </source>
</evidence>
<dbReference type="SUPFAM" id="SSF56014">
    <property type="entry name" value="Nitrite and sulphite reductase 4Fe-4S domain-like"/>
    <property type="match status" value="1"/>
</dbReference>
<keyword evidence="2" id="KW-0349">Heme</keyword>
<evidence type="ECO:0000256" key="5">
    <source>
        <dbReference type="ARBA" id="ARBA00023004"/>
    </source>
</evidence>
<dbReference type="InterPro" id="IPR005117">
    <property type="entry name" value="NiRdtase/SiRdtase_haem-b_fer"/>
</dbReference>
<dbReference type="InterPro" id="IPR036136">
    <property type="entry name" value="Nit/Sulf_reduc_fer-like_dom_sf"/>
</dbReference>
<sequence>MTTRSPARDGADRCPGLLSPFVSADGAMVRLRVPGGRVAAADLVEISSLARRFGDPDVTLTSRGSLQLRGLPSPLPRELVTAIGALGLVPSAAHDKARNVVADPAPALDDLVHELDEALLADDALAALPGRFLLAVAAPGGAVLGEPWDVAVVDEGAIARVLVDGRALVVPRADAATTVLDVARRFLAVRGGERVWNVRDLTAEDRAALLPGASPFVVDVEPPPPAGPLGEDLVVLVPLGLLTPAMAAALAGTVTAAVGGLTPPLRITPWRSALVPGGAARAHELAAAGLVVSPGSPWAVLTACAGAPACARTTTPTREVARAAATLFDPFGPPVHVIGCDRACGHPARPHTTALDPTCADDVVRAQRRTPEEPT</sequence>
<dbReference type="GO" id="GO:0051539">
    <property type="term" value="F:4 iron, 4 sulfur cluster binding"/>
    <property type="evidence" value="ECO:0007669"/>
    <property type="project" value="UniProtKB-KW"/>
</dbReference>
<dbReference type="GO" id="GO:0016491">
    <property type="term" value="F:oxidoreductase activity"/>
    <property type="evidence" value="ECO:0007669"/>
    <property type="project" value="UniProtKB-KW"/>
</dbReference>
<dbReference type="InterPro" id="IPR045854">
    <property type="entry name" value="NO2/SO3_Rdtase_4Fe4S_sf"/>
</dbReference>
<dbReference type="EMBL" id="CP044548">
    <property type="protein sequence ID" value="QGX08420.1"/>
    <property type="molecule type" value="Genomic_DNA"/>
</dbReference>
<proteinExistence type="predicted"/>
<dbReference type="InterPro" id="IPR051329">
    <property type="entry name" value="NIR_SIR_4Fe-4S"/>
</dbReference>
<keyword evidence="1" id="KW-0004">4Fe-4S</keyword>
<dbReference type="RefSeq" id="WP_123092799.1">
    <property type="nucleotide sequence ID" value="NZ_CP044548.2"/>
</dbReference>
<protein>
    <submittedName>
        <fullName evidence="8">Cobalamin biosynthesis protein CobG</fullName>
    </submittedName>
</protein>
<evidence type="ECO:0000259" key="7">
    <source>
        <dbReference type="Pfam" id="PF03460"/>
    </source>
</evidence>
<organism evidence="8 9">
    <name type="scientific">Janibacter melonis</name>
    <dbReference type="NCBI Taxonomy" id="262209"/>
    <lineage>
        <taxon>Bacteria</taxon>
        <taxon>Bacillati</taxon>
        <taxon>Actinomycetota</taxon>
        <taxon>Actinomycetes</taxon>
        <taxon>Micrococcales</taxon>
        <taxon>Intrasporangiaceae</taxon>
        <taxon>Janibacter</taxon>
    </lineage>
</organism>
<dbReference type="GeneID" id="59161403"/>
<keyword evidence="6" id="KW-0411">Iron-sulfur</keyword>
<dbReference type="Gene3D" id="3.90.480.20">
    <property type="match status" value="1"/>
</dbReference>
<feature type="domain" description="Nitrite/Sulfite reductase ferredoxin-like" evidence="7">
    <location>
        <begin position="25"/>
        <end position="72"/>
    </location>
</feature>
<keyword evidence="3" id="KW-0479">Metal-binding</keyword>
<keyword evidence="5" id="KW-0408">Iron</keyword>
<dbReference type="SUPFAM" id="SSF55124">
    <property type="entry name" value="Nitrite/Sulfite reductase N-terminal domain-like"/>
    <property type="match status" value="2"/>
</dbReference>
<dbReference type="AlphaFoldDB" id="A0A650GSA0"/>
<dbReference type="PANTHER" id="PTHR32439:SF9">
    <property type="entry name" value="BLR3264 PROTEIN"/>
    <property type="match status" value="1"/>
</dbReference>
<evidence type="ECO:0000313" key="9">
    <source>
        <dbReference type="Proteomes" id="UP000271708"/>
    </source>
</evidence>
<name>A0A650GSA0_9MICO</name>
<dbReference type="Pfam" id="PF03460">
    <property type="entry name" value="NIR_SIR_ferr"/>
    <property type="match status" value="1"/>
</dbReference>